<protein>
    <recommendedName>
        <fullName evidence="5">Peptidase S8/S53 domain-containing protein</fullName>
    </recommendedName>
</protein>
<dbReference type="RefSeq" id="WP_203799212.1">
    <property type="nucleotide sequence ID" value="NZ_BAAAQE010000094.1"/>
</dbReference>
<keyword evidence="3" id="KW-0378">Hydrolase</keyword>
<gene>
    <name evidence="6" type="ORF">Aco03nite_054490</name>
</gene>
<dbReference type="CDD" id="cd00306">
    <property type="entry name" value="Peptidases_S8_S53"/>
    <property type="match status" value="1"/>
</dbReference>
<reference evidence="6 7" key="1">
    <citation type="submission" date="2021-01" db="EMBL/GenBank/DDBJ databases">
        <title>Whole genome shotgun sequence of Actinoplanes couchii NBRC 106145.</title>
        <authorList>
            <person name="Komaki H."/>
            <person name="Tamura T."/>
        </authorList>
    </citation>
    <scope>NUCLEOTIDE SEQUENCE [LARGE SCALE GENOMIC DNA]</scope>
    <source>
        <strain evidence="6 7">NBRC 106145</strain>
    </source>
</reference>
<name>A0ABQ3XF45_9ACTN</name>
<sequence length="406" mass="42621">MTSPAEPDQLVVAQQHLRPLVTALTEADCRYETLEVNRDLDLALVKLPEPEQAARNLLLWSRQQGPSTADTTLDRILYGLRTGFAHRYFGWTPQLGKNRYVGRIHGRAGDDVAGAGEVSHGGGGAPVAIAKPAWASDRQTAEPSGVTVGLIDTEMVNHDYLAGGWTGAPPPACDGEPCTAEEGHATFITGLIRRYAPAATVRVYPVLEENGDGNAWNAAKRIVQAGRDGVDELNLSFVCHTDDGDGPLVLAAALSKLGDTVVVAAAGNHGHLPDGREYLPAFPAAFPNVIAVGAQGAPFSAKGPWITVIAPGSDLESTYLTGPVSVWEDPDGPGPHPPVRVVKTFSGYARWSGTSFAAALVSAAIAARTVPGRRTATEAADELLGSALSQGEPARLTLDSRDPVLV</sequence>
<proteinExistence type="inferred from homology"/>
<organism evidence="6 7">
    <name type="scientific">Actinoplanes couchii</name>
    <dbReference type="NCBI Taxonomy" id="403638"/>
    <lineage>
        <taxon>Bacteria</taxon>
        <taxon>Bacillati</taxon>
        <taxon>Actinomycetota</taxon>
        <taxon>Actinomycetes</taxon>
        <taxon>Micromonosporales</taxon>
        <taxon>Micromonosporaceae</taxon>
        <taxon>Actinoplanes</taxon>
    </lineage>
</organism>
<evidence type="ECO:0000256" key="1">
    <source>
        <dbReference type="ARBA" id="ARBA00011073"/>
    </source>
</evidence>
<dbReference type="SUPFAM" id="SSF52743">
    <property type="entry name" value="Subtilisin-like"/>
    <property type="match status" value="1"/>
</dbReference>
<keyword evidence="2" id="KW-0645">Protease</keyword>
<dbReference type="Pfam" id="PF00082">
    <property type="entry name" value="Peptidase_S8"/>
    <property type="match status" value="1"/>
</dbReference>
<keyword evidence="4" id="KW-0720">Serine protease</keyword>
<dbReference type="EMBL" id="BOMG01000064">
    <property type="protein sequence ID" value="GID57045.1"/>
    <property type="molecule type" value="Genomic_DNA"/>
</dbReference>
<evidence type="ECO:0000256" key="3">
    <source>
        <dbReference type="ARBA" id="ARBA00022801"/>
    </source>
</evidence>
<dbReference type="PANTHER" id="PTHR43806">
    <property type="entry name" value="PEPTIDASE S8"/>
    <property type="match status" value="1"/>
</dbReference>
<keyword evidence="7" id="KW-1185">Reference proteome</keyword>
<dbReference type="Gene3D" id="3.40.50.200">
    <property type="entry name" value="Peptidase S8/S53 domain"/>
    <property type="match status" value="1"/>
</dbReference>
<evidence type="ECO:0000313" key="6">
    <source>
        <dbReference type="EMBL" id="GID57045.1"/>
    </source>
</evidence>
<evidence type="ECO:0000313" key="7">
    <source>
        <dbReference type="Proteomes" id="UP000612282"/>
    </source>
</evidence>
<dbReference type="InterPro" id="IPR000209">
    <property type="entry name" value="Peptidase_S8/S53_dom"/>
</dbReference>
<comment type="caution">
    <text evidence="6">The sequence shown here is derived from an EMBL/GenBank/DDBJ whole genome shotgun (WGS) entry which is preliminary data.</text>
</comment>
<feature type="domain" description="Peptidase S8/S53" evidence="5">
    <location>
        <begin position="144"/>
        <end position="366"/>
    </location>
</feature>
<dbReference type="InterPro" id="IPR050131">
    <property type="entry name" value="Peptidase_S8_subtilisin-like"/>
</dbReference>
<dbReference type="Proteomes" id="UP000612282">
    <property type="component" value="Unassembled WGS sequence"/>
</dbReference>
<accession>A0ABQ3XF45</accession>
<evidence type="ECO:0000259" key="5">
    <source>
        <dbReference type="Pfam" id="PF00082"/>
    </source>
</evidence>
<evidence type="ECO:0000256" key="4">
    <source>
        <dbReference type="ARBA" id="ARBA00022825"/>
    </source>
</evidence>
<comment type="similarity">
    <text evidence="1">Belongs to the peptidase S8 family.</text>
</comment>
<dbReference type="InterPro" id="IPR036852">
    <property type="entry name" value="Peptidase_S8/S53_dom_sf"/>
</dbReference>
<evidence type="ECO:0000256" key="2">
    <source>
        <dbReference type="ARBA" id="ARBA00022670"/>
    </source>
</evidence>
<dbReference type="PANTHER" id="PTHR43806:SF11">
    <property type="entry name" value="CEREVISIN-RELATED"/>
    <property type="match status" value="1"/>
</dbReference>